<evidence type="ECO:0000256" key="1">
    <source>
        <dbReference type="SAM" id="MobiDB-lite"/>
    </source>
</evidence>
<name>A0ABV9KX36_9BACT</name>
<dbReference type="Pfam" id="PF19875">
    <property type="entry name" value="DUF6348"/>
    <property type="match status" value="1"/>
</dbReference>
<dbReference type="EMBL" id="JBHSGN010000077">
    <property type="protein sequence ID" value="MFC4674627.1"/>
    <property type="molecule type" value="Genomic_DNA"/>
</dbReference>
<sequence length="400" mass="45856">MNDNKLMQHESQLNSFLAEAFHKHNIECNIENDLIIFPRQHMTAWTCMLNRSSSTKAIILQLDIHLEIGLGKVIIESCAGMGTNECSAIKDAWKNFLTNSFHTLLSAFFTKEFDDQINNHQWAIDGRIYDVTMSNVTTRGKHPDPLPLRWLQQLEDIIQSQTLEEGTHWVKLYYAQSESELISGEILLDNDVWTSVEKTVFRFDFPTYKDFFSIRVFIVLKDNLDISHVAATMAWMAGEDDMAIERQMMENGLSLSDAEKANAFIPLAFGRVFLKGITTAEFSDEAIITDGTGNEKTISLNDEPIYTSSYLLAEKIMKEGCVNKEHFQNLFIQSAEFNAYNNALKDGAKAEDMNNARFDVPVIYMPHYQPSEKKEKATENIITEKTGKEKKKPSWKFWKK</sequence>
<feature type="region of interest" description="Disordered" evidence="1">
    <location>
        <begin position="374"/>
        <end position="400"/>
    </location>
</feature>
<proteinExistence type="predicted"/>
<feature type="compositionally biased region" description="Basic residues" evidence="1">
    <location>
        <begin position="388"/>
        <end position="400"/>
    </location>
</feature>
<keyword evidence="3" id="KW-1185">Reference proteome</keyword>
<reference evidence="3" key="1">
    <citation type="journal article" date="2019" name="Int. J. Syst. Evol. Microbiol.">
        <title>The Global Catalogue of Microorganisms (GCM) 10K type strain sequencing project: providing services to taxonomists for standard genome sequencing and annotation.</title>
        <authorList>
            <consortium name="The Broad Institute Genomics Platform"/>
            <consortium name="The Broad Institute Genome Sequencing Center for Infectious Disease"/>
            <person name="Wu L."/>
            <person name="Ma J."/>
        </authorList>
    </citation>
    <scope>NUCLEOTIDE SEQUENCE [LARGE SCALE GENOMIC DNA]</scope>
    <source>
        <strain evidence="3">CCUG 66188</strain>
    </source>
</reference>
<protein>
    <submittedName>
        <fullName evidence="2">DUF6348 family protein</fullName>
    </submittedName>
</protein>
<dbReference type="InterPro" id="IPR045929">
    <property type="entry name" value="DUF6348"/>
</dbReference>
<dbReference type="RefSeq" id="WP_379997104.1">
    <property type="nucleotide sequence ID" value="NZ_JBHSGN010000077.1"/>
</dbReference>
<dbReference type="Proteomes" id="UP001596023">
    <property type="component" value="Unassembled WGS sequence"/>
</dbReference>
<evidence type="ECO:0000313" key="2">
    <source>
        <dbReference type="EMBL" id="MFC4674627.1"/>
    </source>
</evidence>
<gene>
    <name evidence="2" type="ORF">ACFO6W_13060</name>
</gene>
<comment type="caution">
    <text evidence="2">The sequence shown here is derived from an EMBL/GenBank/DDBJ whole genome shotgun (WGS) entry which is preliminary data.</text>
</comment>
<evidence type="ECO:0000313" key="3">
    <source>
        <dbReference type="Proteomes" id="UP001596023"/>
    </source>
</evidence>
<organism evidence="2 3">
    <name type="scientific">Dysgonomonas termitidis</name>
    <dbReference type="NCBI Taxonomy" id="1516126"/>
    <lineage>
        <taxon>Bacteria</taxon>
        <taxon>Pseudomonadati</taxon>
        <taxon>Bacteroidota</taxon>
        <taxon>Bacteroidia</taxon>
        <taxon>Bacteroidales</taxon>
        <taxon>Dysgonomonadaceae</taxon>
        <taxon>Dysgonomonas</taxon>
    </lineage>
</organism>
<accession>A0ABV9KX36</accession>